<evidence type="ECO:0000256" key="3">
    <source>
        <dbReference type="ARBA" id="ARBA00022553"/>
    </source>
</evidence>
<evidence type="ECO:0000256" key="4">
    <source>
        <dbReference type="ARBA" id="ARBA00022679"/>
    </source>
</evidence>
<dbReference type="EC" id="2.7.13.3" evidence="2"/>
<dbReference type="InterPro" id="IPR004358">
    <property type="entry name" value="Sig_transdc_His_kin-like_C"/>
</dbReference>
<evidence type="ECO:0000256" key="6">
    <source>
        <dbReference type="ARBA" id="ARBA00022777"/>
    </source>
</evidence>
<dbReference type="EMBL" id="NTRC01000001">
    <property type="protein sequence ID" value="PFD25545.1"/>
    <property type="molecule type" value="Genomic_DNA"/>
</dbReference>
<evidence type="ECO:0000256" key="7">
    <source>
        <dbReference type="ARBA" id="ARBA00022840"/>
    </source>
</evidence>
<dbReference type="InterPro" id="IPR003594">
    <property type="entry name" value="HATPase_dom"/>
</dbReference>
<dbReference type="GO" id="GO:0005524">
    <property type="term" value="F:ATP binding"/>
    <property type="evidence" value="ECO:0007669"/>
    <property type="project" value="UniProtKB-KW"/>
</dbReference>
<dbReference type="InterPro" id="IPR003661">
    <property type="entry name" value="HisK_dim/P_dom"/>
</dbReference>
<dbReference type="GO" id="GO:0000155">
    <property type="term" value="F:phosphorelay sensor kinase activity"/>
    <property type="evidence" value="ECO:0007669"/>
    <property type="project" value="InterPro"/>
</dbReference>
<feature type="domain" description="Histidine kinase" evidence="10">
    <location>
        <begin position="75"/>
        <end position="288"/>
    </location>
</feature>
<dbReference type="InterPro" id="IPR036097">
    <property type="entry name" value="HisK_dim/P_sf"/>
</dbReference>
<dbReference type="Pfam" id="PF00512">
    <property type="entry name" value="HisKA"/>
    <property type="match status" value="1"/>
</dbReference>
<keyword evidence="4" id="KW-0808">Transferase</keyword>
<evidence type="ECO:0000313" key="12">
    <source>
        <dbReference type="Proteomes" id="UP000219743"/>
    </source>
</evidence>
<evidence type="ECO:0000256" key="9">
    <source>
        <dbReference type="SAM" id="Coils"/>
    </source>
</evidence>
<dbReference type="Gene3D" id="1.10.287.130">
    <property type="match status" value="1"/>
</dbReference>
<dbReference type="SMART" id="SM00388">
    <property type="entry name" value="HisKA"/>
    <property type="match status" value="1"/>
</dbReference>
<keyword evidence="7" id="KW-0067">ATP-binding</keyword>
<dbReference type="InterPro" id="IPR005467">
    <property type="entry name" value="His_kinase_dom"/>
</dbReference>
<comment type="caution">
    <text evidence="11">The sequence shown here is derived from an EMBL/GenBank/DDBJ whole genome shotgun (WGS) entry which is preliminary data.</text>
</comment>
<gene>
    <name evidence="11" type="ORF">CN263_00900</name>
</gene>
<evidence type="ECO:0000259" key="10">
    <source>
        <dbReference type="PROSITE" id="PS50109"/>
    </source>
</evidence>
<proteinExistence type="predicted"/>
<comment type="catalytic activity">
    <reaction evidence="1">
        <text>ATP + protein L-histidine = ADP + protein N-phospho-L-histidine.</text>
        <dbReference type="EC" id="2.7.13.3"/>
    </reaction>
</comment>
<sequence>MYMRHNFRHRFRRKNNTLNKNTSFTDKTLSSPDHISPQVESMQKKYEEAEEQIAHLKNIIFHQERLCLVGRFAAGIAHEVRNPLTIIKGFMQLLHKDLERIDKKDYAEMVISEVNRANHIIENFLTAAKFNESSKKKVYLKQFFAEIDALIQSEALLRNIQISINLEQVDSNCATQMDSQEIKQVFLNLLKNSAEAIEDSPNKNEGYICIKVIQKNEYIKISINDNGKGMDDVVLSNLYTPFFTTKEEGTGLGMALCREIIHNHNGKIEVESEVGVGTRFDIYLNRSE</sequence>
<dbReference type="SUPFAM" id="SSF47384">
    <property type="entry name" value="Homodimeric domain of signal transducing histidine kinase"/>
    <property type="match status" value="1"/>
</dbReference>
<dbReference type="Pfam" id="PF02518">
    <property type="entry name" value="HATPase_c"/>
    <property type="match status" value="1"/>
</dbReference>
<keyword evidence="3" id="KW-0597">Phosphoprotein</keyword>
<reference evidence="11 12" key="1">
    <citation type="submission" date="2017-09" db="EMBL/GenBank/DDBJ databases">
        <title>Large-scale bioinformatics analysis of Bacillus genomes uncovers conserved roles of natural products in bacterial physiology.</title>
        <authorList>
            <consortium name="Agbiome Team Llc"/>
            <person name="Bleich R.M."/>
            <person name="Kirk G.J."/>
            <person name="Santa Maria K.C."/>
            <person name="Allen S.E."/>
            <person name="Farag S."/>
            <person name="Shank E.A."/>
            <person name="Bowers A."/>
        </authorList>
    </citation>
    <scope>NUCLEOTIDE SEQUENCE [LARGE SCALE GENOMIC DNA]</scope>
    <source>
        <strain evidence="11 12">AFS024404</strain>
    </source>
</reference>
<keyword evidence="6" id="KW-0418">Kinase</keyword>
<evidence type="ECO:0000256" key="8">
    <source>
        <dbReference type="ARBA" id="ARBA00023012"/>
    </source>
</evidence>
<dbReference type="PANTHER" id="PTHR43065:SF34">
    <property type="entry name" value="SPORULATION KINASE A"/>
    <property type="match status" value="1"/>
</dbReference>
<dbReference type="PROSITE" id="PS50109">
    <property type="entry name" value="HIS_KIN"/>
    <property type="match status" value="1"/>
</dbReference>
<keyword evidence="8" id="KW-0902">Two-component regulatory system</keyword>
<dbReference type="InterPro" id="IPR036890">
    <property type="entry name" value="HATPase_C_sf"/>
</dbReference>
<dbReference type="SMART" id="SM00387">
    <property type="entry name" value="HATPase_c"/>
    <property type="match status" value="1"/>
</dbReference>
<evidence type="ECO:0000256" key="1">
    <source>
        <dbReference type="ARBA" id="ARBA00000085"/>
    </source>
</evidence>
<dbReference type="SUPFAM" id="SSF55874">
    <property type="entry name" value="ATPase domain of HSP90 chaperone/DNA topoisomerase II/histidine kinase"/>
    <property type="match status" value="1"/>
</dbReference>
<dbReference type="Proteomes" id="UP000219743">
    <property type="component" value="Unassembled WGS sequence"/>
</dbReference>
<feature type="coiled-coil region" evidence="9">
    <location>
        <begin position="39"/>
        <end position="66"/>
    </location>
</feature>
<protein>
    <recommendedName>
        <fullName evidence="2">histidine kinase</fullName>
        <ecNumber evidence="2">2.7.13.3</ecNumber>
    </recommendedName>
</protein>
<keyword evidence="5" id="KW-0547">Nucleotide-binding</keyword>
<dbReference type="CDD" id="cd00082">
    <property type="entry name" value="HisKA"/>
    <property type="match status" value="1"/>
</dbReference>
<accession>A0A9X6VR73</accession>
<dbReference type="AlphaFoldDB" id="A0A9X6VR73"/>
<dbReference type="PANTHER" id="PTHR43065">
    <property type="entry name" value="SENSOR HISTIDINE KINASE"/>
    <property type="match status" value="1"/>
</dbReference>
<dbReference type="PRINTS" id="PR00344">
    <property type="entry name" value="BCTRLSENSOR"/>
</dbReference>
<keyword evidence="9" id="KW-0175">Coiled coil</keyword>
<organism evidence="11 12">
    <name type="scientific">Bacillus cereus</name>
    <dbReference type="NCBI Taxonomy" id="1396"/>
    <lineage>
        <taxon>Bacteria</taxon>
        <taxon>Bacillati</taxon>
        <taxon>Bacillota</taxon>
        <taxon>Bacilli</taxon>
        <taxon>Bacillales</taxon>
        <taxon>Bacillaceae</taxon>
        <taxon>Bacillus</taxon>
        <taxon>Bacillus cereus group</taxon>
    </lineage>
</organism>
<evidence type="ECO:0000256" key="2">
    <source>
        <dbReference type="ARBA" id="ARBA00012438"/>
    </source>
</evidence>
<name>A0A9X6VR73_BACCE</name>
<dbReference type="Gene3D" id="3.30.565.10">
    <property type="entry name" value="Histidine kinase-like ATPase, C-terminal domain"/>
    <property type="match status" value="1"/>
</dbReference>
<evidence type="ECO:0000256" key="5">
    <source>
        <dbReference type="ARBA" id="ARBA00022741"/>
    </source>
</evidence>
<evidence type="ECO:0000313" key="11">
    <source>
        <dbReference type="EMBL" id="PFD25545.1"/>
    </source>
</evidence>